<feature type="domain" description="Flagellin N-terminal" evidence="5">
    <location>
        <begin position="5"/>
        <end position="143"/>
    </location>
</feature>
<dbReference type="InterPro" id="IPR001492">
    <property type="entry name" value="Flagellin"/>
</dbReference>
<dbReference type="PANTHER" id="PTHR42792">
    <property type="entry name" value="FLAGELLIN"/>
    <property type="match status" value="1"/>
</dbReference>
<dbReference type="AlphaFoldDB" id="A0A4R2L1Z4"/>
<feature type="domain" description="Flagellin C-terminal" evidence="6">
    <location>
        <begin position="406"/>
        <end position="490"/>
    </location>
</feature>
<dbReference type="InterPro" id="IPR010810">
    <property type="entry name" value="Flagellin_hook_IN_motif"/>
</dbReference>
<organism evidence="7 8">
    <name type="scientific">Plasticicumulans lactativorans</name>
    <dbReference type="NCBI Taxonomy" id="1133106"/>
    <lineage>
        <taxon>Bacteria</taxon>
        <taxon>Pseudomonadati</taxon>
        <taxon>Pseudomonadota</taxon>
        <taxon>Gammaproteobacteria</taxon>
        <taxon>Candidatus Competibacteraceae</taxon>
        <taxon>Plasticicumulans</taxon>
    </lineage>
</organism>
<dbReference type="PRINTS" id="PR00207">
    <property type="entry name" value="FLAGELLIN"/>
</dbReference>
<evidence type="ECO:0000313" key="8">
    <source>
        <dbReference type="Proteomes" id="UP000295765"/>
    </source>
</evidence>
<dbReference type="Pfam" id="PF00700">
    <property type="entry name" value="Flagellin_C"/>
    <property type="match status" value="1"/>
</dbReference>
<proteinExistence type="inferred from homology"/>
<keyword evidence="7" id="KW-0969">Cilium</keyword>
<keyword evidence="8" id="KW-1185">Reference proteome</keyword>
<gene>
    <name evidence="7" type="ORF">EV699_11096</name>
</gene>
<dbReference type="GO" id="GO:0005198">
    <property type="term" value="F:structural molecule activity"/>
    <property type="evidence" value="ECO:0007669"/>
    <property type="project" value="UniProtKB-UniRule"/>
</dbReference>
<dbReference type="Proteomes" id="UP000295765">
    <property type="component" value="Unassembled WGS sequence"/>
</dbReference>
<comment type="subcellular location">
    <subcellularLocation>
        <location evidence="4">Secreted</location>
    </subcellularLocation>
    <subcellularLocation>
        <location evidence="4">Bacterial flagellum</location>
    </subcellularLocation>
</comment>
<sequence length="491" mass="49919">MALVINTNVPSLNAQRNLNGTQNALNTSLQRLSSGLRINSAKDDAAGLAISDRMTAQIRGLNQASRNANDGISLAQTAEGALQESTNILQRIRELAVQSANDTNAAADRVSLQKEVAQLQQELNRIANTTSFNGKKVLDGTFTAQQFQVGANANQTIQVNIGDARATAIGAYRVTNGDGAGFINAASTAAATGSVANNVTAGGTITVAGFNGSKDVTFSSGASARDIATAVTAEEASSGVTATAISFAQLTVAASGTVSLDLTGQATGTVTAQIVDVNDLSSLATSINDQAGTTGVFATLSADKTTITLSNADGYDIKVEARTGSQSVGLTGVQEDGTTTSGSAVTVAAGNGSVVGGNLIFQSSKNFSVSSSSTFLYASSAAQAGTLSAVADISINSQAGANDALSVVDSALAYIDDLRADLGAIQNRFQSTIANLQNVSENIAASRSRIQDTDFASETAALSRNQILLQAGTAMLAQANQSQQNVLTLLR</sequence>
<dbReference type="Gene3D" id="6.10.10.10">
    <property type="entry name" value="Flagellar export chaperone, C-terminal domain"/>
    <property type="match status" value="1"/>
</dbReference>
<comment type="similarity">
    <text evidence="1 4">Belongs to the bacterial flagellin family.</text>
</comment>
<evidence type="ECO:0000256" key="4">
    <source>
        <dbReference type="RuleBase" id="RU362073"/>
    </source>
</evidence>
<evidence type="ECO:0000256" key="3">
    <source>
        <dbReference type="ARBA" id="ARBA00023143"/>
    </source>
</evidence>
<comment type="function">
    <text evidence="4">Flagellin is the subunit protein which polymerizes to form the filaments of bacterial flagella.</text>
</comment>
<dbReference type="Pfam" id="PF00669">
    <property type="entry name" value="Flagellin_N"/>
    <property type="match status" value="1"/>
</dbReference>
<keyword evidence="2 4" id="KW-0964">Secreted</keyword>
<evidence type="ECO:0000259" key="6">
    <source>
        <dbReference type="Pfam" id="PF00700"/>
    </source>
</evidence>
<keyword evidence="7" id="KW-0966">Cell projection</keyword>
<dbReference type="OrthoDB" id="9796789at2"/>
<dbReference type="Pfam" id="PF07196">
    <property type="entry name" value="Flagellin_IN"/>
    <property type="match status" value="1"/>
</dbReference>
<dbReference type="GO" id="GO:0005576">
    <property type="term" value="C:extracellular region"/>
    <property type="evidence" value="ECO:0007669"/>
    <property type="project" value="UniProtKB-SubCell"/>
</dbReference>
<accession>A0A4R2L1Z4</accession>
<evidence type="ECO:0000313" key="7">
    <source>
        <dbReference type="EMBL" id="TCO81071.1"/>
    </source>
</evidence>
<keyword evidence="3 4" id="KW-0975">Bacterial flagellum</keyword>
<dbReference type="Gene3D" id="2.30.220.10">
    <property type="entry name" value="f41 fragment of flagellin, C-terminal domain"/>
    <property type="match status" value="1"/>
</dbReference>
<dbReference type="InterPro" id="IPR042187">
    <property type="entry name" value="Flagellin_C_sub2"/>
</dbReference>
<dbReference type="InterPro" id="IPR046358">
    <property type="entry name" value="Flagellin_C"/>
</dbReference>
<protein>
    <recommendedName>
        <fullName evidence="4">Flagellin</fullName>
    </recommendedName>
</protein>
<dbReference type="EMBL" id="SLWY01000010">
    <property type="protein sequence ID" value="TCO81071.1"/>
    <property type="molecule type" value="Genomic_DNA"/>
</dbReference>
<dbReference type="GO" id="GO:0009288">
    <property type="term" value="C:bacterial-type flagellum"/>
    <property type="evidence" value="ECO:0007669"/>
    <property type="project" value="UniProtKB-SubCell"/>
</dbReference>
<evidence type="ECO:0000259" key="5">
    <source>
        <dbReference type="Pfam" id="PF00669"/>
    </source>
</evidence>
<dbReference type="RefSeq" id="WP_132542276.1">
    <property type="nucleotide sequence ID" value="NZ_SLWY01000010.1"/>
</dbReference>
<dbReference type="InterPro" id="IPR001029">
    <property type="entry name" value="Flagellin_N"/>
</dbReference>
<dbReference type="PANTHER" id="PTHR42792:SF2">
    <property type="entry name" value="FLAGELLIN"/>
    <property type="match status" value="1"/>
</dbReference>
<reference evidence="7 8" key="1">
    <citation type="submission" date="2019-03" db="EMBL/GenBank/DDBJ databases">
        <title>Genomic Encyclopedia of Type Strains, Phase IV (KMG-IV): sequencing the most valuable type-strain genomes for metagenomic binning, comparative biology and taxonomic classification.</title>
        <authorList>
            <person name="Goeker M."/>
        </authorList>
    </citation>
    <scope>NUCLEOTIDE SEQUENCE [LARGE SCALE GENOMIC DNA]</scope>
    <source>
        <strain evidence="7 8">DSM 25287</strain>
    </source>
</reference>
<dbReference type="SUPFAM" id="SSF64518">
    <property type="entry name" value="Phase 1 flagellin"/>
    <property type="match status" value="1"/>
</dbReference>
<comment type="caution">
    <text evidence="7">The sequence shown here is derived from an EMBL/GenBank/DDBJ whole genome shotgun (WGS) entry which is preliminary data.</text>
</comment>
<evidence type="ECO:0000256" key="2">
    <source>
        <dbReference type="ARBA" id="ARBA00022525"/>
    </source>
</evidence>
<keyword evidence="7" id="KW-0282">Flagellum</keyword>
<dbReference type="Gene3D" id="1.20.1330.10">
    <property type="entry name" value="f41 fragment of flagellin, N-terminal domain"/>
    <property type="match status" value="1"/>
</dbReference>
<dbReference type="Gene3D" id="2.170.280.10">
    <property type="entry name" value="f41 fragment of flagellin, middle domain"/>
    <property type="match status" value="1"/>
</dbReference>
<evidence type="ECO:0000256" key="1">
    <source>
        <dbReference type="ARBA" id="ARBA00005709"/>
    </source>
</evidence>
<name>A0A4R2L1Z4_9GAMM</name>